<comment type="function">
    <text evidence="4">Required for maturation of urease via the functional incorporation of the urease nickel metallocenter.</text>
</comment>
<accession>A0A0J1HG81</accession>
<dbReference type="GO" id="GO:0005737">
    <property type="term" value="C:cytoplasm"/>
    <property type="evidence" value="ECO:0007669"/>
    <property type="project" value="UniProtKB-SubCell"/>
</dbReference>
<dbReference type="EMBL" id="LDOU01000006">
    <property type="protein sequence ID" value="KLV10643.1"/>
    <property type="molecule type" value="Genomic_DNA"/>
</dbReference>
<organism evidence="5 6">
    <name type="scientific">Photobacterium ganghwense</name>
    <dbReference type="NCBI Taxonomy" id="320778"/>
    <lineage>
        <taxon>Bacteria</taxon>
        <taxon>Pseudomonadati</taxon>
        <taxon>Pseudomonadota</taxon>
        <taxon>Gammaproteobacteria</taxon>
        <taxon>Vibrionales</taxon>
        <taxon>Vibrionaceae</taxon>
        <taxon>Photobacterium</taxon>
    </lineage>
</organism>
<dbReference type="HAMAP" id="MF_01384">
    <property type="entry name" value="UreD"/>
    <property type="match status" value="1"/>
</dbReference>
<keyword evidence="6" id="KW-1185">Reference proteome</keyword>
<keyword evidence="3 4" id="KW-0143">Chaperone</keyword>
<dbReference type="STRING" id="320778.ABT57_06870"/>
<dbReference type="GO" id="GO:0016151">
    <property type="term" value="F:nickel cation binding"/>
    <property type="evidence" value="ECO:0007669"/>
    <property type="project" value="UniProtKB-UniRule"/>
</dbReference>
<evidence type="ECO:0000313" key="5">
    <source>
        <dbReference type="EMBL" id="KLV10643.1"/>
    </source>
</evidence>
<proteinExistence type="inferred from homology"/>
<dbReference type="Proteomes" id="UP000035909">
    <property type="component" value="Unassembled WGS sequence"/>
</dbReference>
<name>A0A0J1HG81_9GAMM</name>
<evidence type="ECO:0000256" key="2">
    <source>
        <dbReference type="ARBA" id="ARBA00022988"/>
    </source>
</evidence>
<sequence length="305" mass="33779">MSTKPTPDNLAEQSGWKAEIQLGFSPARTMAAETPKTVVRHRRQSGPLAIQRPLYPEGSPCHVYLLHPPGGVVGGDQLRIQAQSDSRAHALVTTPGATKFYRSAGAYAYQRQELRVETGGILEWFPQENIYFPQAKVRLDTEITIAEGGRFVGWELHCFGRPALKEGFDSGNVVGCTRLTVNQRLVLAEQINVQGGDMHQQNAGLRGYAMMGSLFVVHADEKLLKVVQTLLNEHSDYLNKNNMVAAVTALSGDIRSSRSDDQSVLVVRAMGQSSESMTRLFTRIWLQVRTHWLGESPAIPRIWAT</sequence>
<protein>
    <recommendedName>
        <fullName evidence="4">Urease accessory protein UreD</fullName>
    </recommendedName>
</protein>
<comment type="subcellular location">
    <subcellularLocation>
        <location evidence="4">Cytoplasm</location>
    </subcellularLocation>
</comment>
<comment type="caution">
    <text evidence="5">The sequence shown here is derived from an EMBL/GenBank/DDBJ whole genome shotgun (WGS) entry which is preliminary data.</text>
</comment>
<reference evidence="5 6" key="1">
    <citation type="submission" date="2015-05" db="EMBL/GenBank/DDBJ databases">
        <title>Photobacterium galathea sp. nov.</title>
        <authorList>
            <person name="Machado H."/>
            <person name="Gram L."/>
        </authorList>
    </citation>
    <scope>NUCLEOTIDE SEQUENCE [LARGE SCALE GENOMIC DNA]</scope>
    <source>
        <strain evidence="5 6">DSM 22954</strain>
    </source>
</reference>
<dbReference type="InterPro" id="IPR002669">
    <property type="entry name" value="UreD"/>
</dbReference>
<comment type="subunit">
    <text evidence="4">UreD, UreF and UreG form a complex that acts as a GTP-hydrolysis-dependent molecular chaperone, activating the urease apoprotein by helping to assemble the nickel containing metallocenter of UreC. The UreE protein probably delivers the nickel.</text>
</comment>
<gene>
    <name evidence="4" type="primary">ureD</name>
    <name evidence="5" type="ORF">ABT57_06870</name>
</gene>
<comment type="similarity">
    <text evidence="1 4">Belongs to the UreD family.</text>
</comment>
<dbReference type="PATRIC" id="fig|320778.3.peg.1480"/>
<dbReference type="PANTHER" id="PTHR33643">
    <property type="entry name" value="UREASE ACCESSORY PROTEIN D"/>
    <property type="match status" value="1"/>
</dbReference>
<evidence type="ECO:0000256" key="3">
    <source>
        <dbReference type="ARBA" id="ARBA00023186"/>
    </source>
</evidence>
<dbReference type="Pfam" id="PF01774">
    <property type="entry name" value="UreD"/>
    <property type="match status" value="1"/>
</dbReference>
<keyword evidence="4" id="KW-0963">Cytoplasm</keyword>
<keyword evidence="2 4" id="KW-0996">Nickel insertion</keyword>
<evidence type="ECO:0000313" key="6">
    <source>
        <dbReference type="Proteomes" id="UP000035909"/>
    </source>
</evidence>
<evidence type="ECO:0000256" key="4">
    <source>
        <dbReference type="HAMAP-Rule" id="MF_01384"/>
    </source>
</evidence>
<dbReference type="PANTHER" id="PTHR33643:SF1">
    <property type="entry name" value="UREASE ACCESSORY PROTEIN D"/>
    <property type="match status" value="1"/>
</dbReference>
<dbReference type="AlphaFoldDB" id="A0A0J1HG81"/>
<evidence type="ECO:0000256" key="1">
    <source>
        <dbReference type="ARBA" id="ARBA00007177"/>
    </source>
</evidence>